<sequence>MLAIRSQVILAVFAAIFVALPLTLGKTSSCVMQTGSKHKSSGDRKITAVMFDAYKPQKSIVRRDKETKYLAGGTGACGITYEDKDHGAALWNGDDGKKFYNSDPKYISGWLTGKPEDSGNCRKALSVTAGKITIDVEVVDGASMGTDDLGIGCDRIYLTKSAFIALGGDTNAGSMEINSWKFKGTPV</sequence>
<gene>
    <name evidence="2" type="ORF">PPACK8108_LOCUS15651</name>
</gene>
<keyword evidence="3" id="KW-1185">Reference proteome</keyword>
<feature type="signal peptide" evidence="1">
    <location>
        <begin position="1"/>
        <end position="25"/>
    </location>
</feature>
<dbReference type="Proteomes" id="UP001153365">
    <property type="component" value="Unassembled WGS sequence"/>
</dbReference>
<accession>A0AAV0B6S4</accession>
<keyword evidence="1" id="KW-0732">Signal</keyword>
<evidence type="ECO:0000313" key="2">
    <source>
        <dbReference type="EMBL" id="CAH7682634.1"/>
    </source>
</evidence>
<dbReference type="Gene3D" id="2.40.40.10">
    <property type="entry name" value="RlpA-like domain"/>
    <property type="match status" value="1"/>
</dbReference>
<reference evidence="2" key="1">
    <citation type="submission" date="2022-06" db="EMBL/GenBank/DDBJ databases">
        <authorList>
            <consortium name="SYNGENTA / RWTH Aachen University"/>
        </authorList>
    </citation>
    <scope>NUCLEOTIDE SEQUENCE</scope>
</reference>
<dbReference type="CDD" id="cd22191">
    <property type="entry name" value="DPBB_RlpA_EXP_N-like"/>
    <property type="match status" value="1"/>
</dbReference>
<feature type="chain" id="PRO_5043897375" evidence="1">
    <location>
        <begin position="26"/>
        <end position="187"/>
    </location>
</feature>
<proteinExistence type="predicted"/>
<protein>
    <submittedName>
        <fullName evidence="2">Expressed protein</fullName>
    </submittedName>
</protein>
<evidence type="ECO:0000256" key="1">
    <source>
        <dbReference type="SAM" id="SignalP"/>
    </source>
</evidence>
<comment type="caution">
    <text evidence="2">The sequence shown here is derived from an EMBL/GenBank/DDBJ whole genome shotgun (WGS) entry which is preliminary data.</text>
</comment>
<dbReference type="EMBL" id="CALTRL010004188">
    <property type="protein sequence ID" value="CAH7682634.1"/>
    <property type="molecule type" value="Genomic_DNA"/>
</dbReference>
<dbReference type="AlphaFoldDB" id="A0AAV0B6S4"/>
<organism evidence="2 3">
    <name type="scientific">Phakopsora pachyrhizi</name>
    <name type="common">Asian soybean rust disease fungus</name>
    <dbReference type="NCBI Taxonomy" id="170000"/>
    <lineage>
        <taxon>Eukaryota</taxon>
        <taxon>Fungi</taxon>
        <taxon>Dikarya</taxon>
        <taxon>Basidiomycota</taxon>
        <taxon>Pucciniomycotina</taxon>
        <taxon>Pucciniomycetes</taxon>
        <taxon>Pucciniales</taxon>
        <taxon>Phakopsoraceae</taxon>
        <taxon>Phakopsora</taxon>
    </lineage>
</organism>
<evidence type="ECO:0000313" key="3">
    <source>
        <dbReference type="Proteomes" id="UP001153365"/>
    </source>
</evidence>
<dbReference type="InterPro" id="IPR036908">
    <property type="entry name" value="RlpA-like_sf"/>
</dbReference>
<name>A0AAV0B6S4_PHAPC</name>